<sequence length="252" mass="27876">MTPDSVPLQTVARAFEVLELLEREGEAGPARIATLMDVTRSTAHDYLVSLASTGFVVKDEGKYRIGYRFLERGSRLKHRSRFFNSADIVVRKLSADSGELAQLGCAESADWVMLHESGDVTSVQTRTYPGFRTPIHSHAAGKVLLANFPAERIDELLDVDELEAVTEHTITDPDALRPELETIREQGHAVDHEEQVIGIGFVACPVLEDGELLGSVSVACPTGRLRQDSYREDLIKTVQAAAEEISVNYRYH</sequence>
<keyword evidence="3" id="KW-0804">Transcription</keyword>
<organism evidence="6 7">
    <name type="scientific">Halobellus ruber</name>
    <dbReference type="NCBI Taxonomy" id="2761102"/>
    <lineage>
        <taxon>Archaea</taxon>
        <taxon>Methanobacteriati</taxon>
        <taxon>Methanobacteriota</taxon>
        <taxon>Stenosarchaea group</taxon>
        <taxon>Halobacteria</taxon>
        <taxon>Halobacteriales</taxon>
        <taxon>Haloferacaceae</taxon>
        <taxon>Halobellus</taxon>
    </lineage>
</organism>
<evidence type="ECO:0000313" key="6">
    <source>
        <dbReference type="EMBL" id="MBB6646740.1"/>
    </source>
</evidence>
<evidence type="ECO:0000259" key="4">
    <source>
        <dbReference type="PROSITE" id="PS51077"/>
    </source>
</evidence>
<name>A0A7J9SIF3_9EURY</name>
<dbReference type="RefSeq" id="WP_185193093.1">
    <property type="nucleotide sequence ID" value="NZ_JACKXD010000003.1"/>
</dbReference>
<dbReference type="Gene3D" id="3.30.450.40">
    <property type="match status" value="1"/>
</dbReference>
<protein>
    <submittedName>
        <fullName evidence="6">IclR family transcriptional regulator</fullName>
    </submittedName>
</protein>
<evidence type="ECO:0000259" key="5">
    <source>
        <dbReference type="PROSITE" id="PS51078"/>
    </source>
</evidence>
<dbReference type="Proteomes" id="UP000546257">
    <property type="component" value="Unassembled WGS sequence"/>
</dbReference>
<comment type="caution">
    <text evidence="6">The sequence shown here is derived from an EMBL/GenBank/DDBJ whole genome shotgun (WGS) entry which is preliminary data.</text>
</comment>
<gene>
    <name evidence="6" type="ORF">H5V44_10660</name>
</gene>
<dbReference type="InterPro" id="IPR036390">
    <property type="entry name" value="WH_DNA-bd_sf"/>
</dbReference>
<dbReference type="InterPro" id="IPR036388">
    <property type="entry name" value="WH-like_DNA-bd_sf"/>
</dbReference>
<dbReference type="GO" id="GO:0003700">
    <property type="term" value="F:DNA-binding transcription factor activity"/>
    <property type="evidence" value="ECO:0007669"/>
    <property type="project" value="TreeGrafter"/>
</dbReference>
<dbReference type="InterPro" id="IPR014757">
    <property type="entry name" value="Tscrpt_reg_IclR_C"/>
</dbReference>
<dbReference type="InterPro" id="IPR005471">
    <property type="entry name" value="Tscrpt_reg_IclR_N"/>
</dbReference>
<evidence type="ECO:0000313" key="7">
    <source>
        <dbReference type="Proteomes" id="UP000546257"/>
    </source>
</evidence>
<keyword evidence="7" id="KW-1185">Reference proteome</keyword>
<dbReference type="SUPFAM" id="SSF55781">
    <property type="entry name" value="GAF domain-like"/>
    <property type="match status" value="1"/>
</dbReference>
<dbReference type="SUPFAM" id="SSF46785">
    <property type="entry name" value="Winged helix' DNA-binding domain"/>
    <property type="match status" value="1"/>
</dbReference>
<reference evidence="6 7" key="1">
    <citation type="submission" date="2020-08" db="EMBL/GenBank/DDBJ databases">
        <authorList>
            <person name="Seo M.-J."/>
        </authorList>
    </citation>
    <scope>NUCLEOTIDE SEQUENCE [LARGE SCALE GENOMIC DNA]</scope>
    <source>
        <strain evidence="6 7">MBLA0160</strain>
    </source>
</reference>
<dbReference type="Pfam" id="PF09339">
    <property type="entry name" value="HTH_IclR"/>
    <property type="match status" value="1"/>
</dbReference>
<dbReference type="Pfam" id="PF01614">
    <property type="entry name" value="IclR_C"/>
    <property type="match status" value="1"/>
</dbReference>
<dbReference type="GO" id="GO:0045892">
    <property type="term" value="P:negative regulation of DNA-templated transcription"/>
    <property type="evidence" value="ECO:0007669"/>
    <property type="project" value="TreeGrafter"/>
</dbReference>
<dbReference type="PANTHER" id="PTHR30136">
    <property type="entry name" value="HELIX-TURN-HELIX TRANSCRIPTIONAL REGULATOR, ICLR FAMILY"/>
    <property type="match status" value="1"/>
</dbReference>
<feature type="domain" description="HTH iclR-type" evidence="4">
    <location>
        <begin position="8"/>
        <end position="67"/>
    </location>
</feature>
<dbReference type="Gene3D" id="1.10.10.10">
    <property type="entry name" value="Winged helix-like DNA-binding domain superfamily/Winged helix DNA-binding domain"/>
    <property type="match status" value="1"/>
</dbReference>
<dbReference type="PROSITE" id="PS51077">
    <property type="entry name" value="HTH_ICLR"/>
    <property type="match status" value="1"/>
</dbReference>
<evidence type="ECO:0000256" key="3">
    <source>
        <dbReference type="ARBA" id="ARBA00023163"/>
    </source>
</evidence>
<feature type="domain" description="IclR-ED" evidence="5">
    <location>
        <begin position="68"/>
        <end position="251"/>
    </location>
</feature>
<dbReference type="SMART" id="SM00346">
    <property type="entry name" value="HTH_ICLR"/>
    <property type="match status" value="1"/>
</dbReference>
<keyword evidence="2" id="KW-0238">DNA-binding</keyword>
<dbReference type="InterPro" id="IPR050707">
    <property type="entry name" value="HTH_MetabolicPath_Reg"/>
</dbReference>
<keyword evidence="1" id="KW-0805">Transcription regulation</keyword>
<evidence type="ECO:0000256" key="1">
    <source>
        <dbReference type="ARBA" id="ARBA00023015"/>
    </source>
</evidence>
<accession>A0A7J9SIF3</accession>
<dbReference type="InterPro" id="IPR029016">
    <property type="entry name" value="GAF-like_dom_sf"/>
</dbReference>
<dbReference type="AlphaFoldDB" id="A0A7J9SIF3"/>
<dbReference type="PROSITE" id="PS51078">
    <property type="entry name" value="ICLR_ED"/>
    <property type="match status" value="1"/>
</dbReference>
<dbReference type="EMBL" id="JACKXD010000003">
    <property type="protein sequence ID" value="MBB6646740.1"/>
    <property type="molecule type" value="Genomic_DNA"/>
</dbReference>
<proteinExistence type="predicted"/>
<evidence type="ECO:0000256" key="2">
    <source>
        <dbReference type="ARBA" id="ARBA00023125"/>
    </source>
</evidence>
<dbReference type="PANTHER" id="PTHR30136:SF35">
    <property type="entry name" value="HTH-TYPE TRANSCRIPTIONAL REGULATOR RV1719"/>
    <property type="match status" value="1"/>
</dbReference>
<dbReference type="GO" id="GO:0003677">
    <property type="term" value="F:DNA binding"/>
    <property type="evidence" value="ECO:0007669"/>
    <property type="project" value="UniProtKB-KW"/>
</dbReference>